<evidence type="ECO:0000313" key="1">
    <source>
        <dbReference type="EMBL" id="NYZ24012.1"/>
    </source>
</evidence>
<dbReference type="InterPro" id="IPR009014">
    <property type="entry name" value="Transketo_C/PFOR_II"/>
</dbReference>
<keyword evidence="2" id="KW-1185">Reference proteome</keyword>
<comment type="caution">
    <text evidence="1">The sequence shown here is derived from an EMBL/GenBank/DDBJ whole genome shotgun (WGS) entry which is preliminary data.</text>
</comment>
<name>A0ABX2TJ15_9PROT</name>
<reference evidence="1 2" key="1">
    <citation type="submission" date="2020-05" db="EMBL/GenBank/DDBJ databases">
        <title>Azospirillum oleiclasticum sp. nov, a nitrogen-fixing and heavy crude oil-emulsifying bacterium isolated from the crude oil of Yumen Oilfield.</title>
        <authorList>
            <person name="Wu D."/>
            <person name="Cai M."/>
            <person name="Zhang X."/>
        </authorList>
    </citation>
    <scope>NUCLEOTIDE SEQUENCE [LARGE SCALE GENOMIC DNA]</scope>
    <source>
        <strain evidence="1 2">ROY-1-1-2</strain>
    </source>
</reference>
<protein>
    <submittedName>
        <fullName evidence="1">Transketolase</fullName>
    </submittedName>
</protein>
<feature type="non-terminal residue" evidence="1">
    <location>
        <position position="1"/>
    </location>
</feature>
<dbReference type="Proteomes" id="UP000584642">
    <property type="component" value="Unassembled WGS sequence"/>
</dbReference>
<gene>
    <name evidence="1" type="ORF">HND93_30280</name>
</gene>
<proteinExistence type="predicted"/>
<organism evidence="1 2">
    <name type="scientific">Azospirillum oleiclasticum</name>
    <dbReference type="NCBI Taxonomy" id="2735135"/>
    <lineage>
        <taxon>Bacteria</taxon>
        <taxon>Pseudomonadati</taxon>
        <taxon>Pseudomonadota</taxon>
        <taxon>Alphaproteobacteria</taxon>
        <taxon>Rhodospirillales</taxon>
        <taxon>Azospirillaceae</taxon>
        <taxon>Azospirillum</taxon>
    </lineage>
</organism>
<sequence>RARERGLVHAMSHIERLLAGVPPHCALVTVLDGHPATLGWLGSVHGHRTRALGVEHFGQTGSLADLYRHHGIDAQSIARAAQAASPGRPVRHLRAAG</sequence>
<dbReference type="SUPFAM" id="SSF52922">
    <property type="entry name" value="TK C-terminal domain-like"/>
    <property type="match status" value="1"/>
</dbReference>
<dbReference type="EMBL" id="JABFDB010000034">
    <property type="protein sequence ID" value="NYZ24012.1"/>
    <property type="molecule type" value="Genomic_DNA"/>
</dbReference>
<accession>A0ABX2TJ15</accession>
<evidence type="ECO:0000313" key="2">
    <source>
        <dbReference type="Proteomes" id="UP000584642"/>
    </source>
</evidence>
<dbReference type="Gene3D" id="3.40.50.920">
    <property type="match status" value="1"/>
</dbReference>